<dbReference type="AlphaFoldDB" id="A0A0H4KBJ9"/>
<dbReference type="Proteomes" id="UP000036202">
    <property type="component" value="Chromosome"/>
</dbReference>
<keyword evidence="6" id="KW-0227">DNA damage</keyword>
<proteinExistence type="inferred from homology"/>
<evidence type="ECO:0000256" key="5">
    <source>
        <dbReference type="ARBA" id="ARBA00022679"/>
    </source>
</evidence>
<dbReference type="InterPro" id="IPR036631">
    <property type="entry name" value="MGMT_N_sf"/>
</dbReference>
<dbReference type="InterPro" id="IPR036217">
    <property type="entry name" value="MethylDNA_cys_MeTrfase_DNAb"/>
</dbReference>
<dbReference type="InterPro" id="IPR008332">
    <property type="entry name" value="MethylG_MeTrfase_N"/>
</dbReference>
<evidence type="ECO:0000256" key="6">
    <source>
        <dbReference type="ARBA" id="ARBA00022763"/>
    </source>
</evidence>
<reference evidence="12" key="2">
    <citation type="submission" date="2015-06" db="EMBL/GenBank/DDBJ databases">
        <title>Genome Sequence of Bacillus endophyticus and Analysis of its Companion Mechanism in the Ketogulonigenium vulgare-Bacillus strain Consortium.</title>
        <authorList>
            <person name="Jia N."/>
            <person name="Du J."/>
            <person name="Ding M.-Z."/>
            <person name="Gao F."/>
            <person name="Yuan Y.-J."/>
        </authorList>
    </citation>
    <scope>NUCLEOTIDE SEQUENCE [LARGE SCALE GENOMIC DNA]</scope>
    <source>
        <strain evidence="12">Hbe603</strain>
    </source>
</reference>
<evidence type="ECO:0000256" key="2">
    <source>
        <dbReference type="ARBA" id="ARBA00008711"/>
    </source>
</evidence>
<dbReference type="EMBL" id="CP011974">
    <property type="protein sequence ID" value="AKO91477.1"/>
    <property type="molecule type" value="Genomic_DNA"/>
</dbReference>
<dbReference type="Gene3D" id="3.30.160.70">
    <property type="entry name" value="Methylated DNA-protein cysteine methyltransferase domain"/>
    <property type="match status" value="1"/>
</dbReference>
<comment type="similarity">
    <text evidence="2">Belongs to the MGMT family.</text>
</comment>
<dbReference type="PROSITE" id="PS00374">
    <property type="entry name" value="MGMT"/>
    <property type="match status" value="1"/>
</dbReference>
<keyword evidence="12" id="KW-1185">Reference proteome</keyword>
<dbReference type="KEGG" id="beo:BEH_04795"/>
<dbReference type="InterPro" id="IPR014048">
    <property type="entry name" value="MethylDNA_cys_MeTrfase_DNA-bd"/>
</dbReference>
<evidence type="ECO:0000259" key="10">
    <source>
        <dbReference type="Pfam" id="PF02870"/>
    </source>
</evidence>
<name>A0A0H4KBJ9_9BACI</name>
<evidence type="ECO:0000256" key="7">
    <source>
        <dbReference type="ARBA" id="ARBA00023204"/>
    </source>
</evidence>
<feature type="domain" description="Methylguanine DNA methyltransferase ribonuclease-like" evidence="10">
    <location>
        <begin position="10"/>
        <end position="69"/>
    </location>
</feature>
<evidence type="ECO:0000256" key="1">
    <source>
        <dbReference type="ARBA" id="ARBA00001286"/>
    </source>
</evidence>
<organism evidence="11 12">
    <name type="scientific">Priestia filamentosa</name>
    <dbReference type="NCBI Taxonomy" id="1402861"/>
    <lineage>
        <taxon>Bacteria</taxon>
        <taxon>Bacillati</taxon>
        <taxon>Bacillota</taxon>
        <taxon>Bacilli</taxon>
        <taxon>Bacillales</taxon>
        <taxon>Bacillaceae</taxon>
        <taxon>Priestia</taxon>
    </lineage>
</organism>
<dbReference type="PATRIC" id="fig|135735.6.peg.933"/>
<evidence type="ECO:0000256" key="8">
    <source>
        <dbReference type="ARBA" id="ARBA00049348"/>
    </source>
</evidence>
<gene>
    <name evidence="11" type="ORF">BEH_04795</name>
</gene>
<dbReference type="RefSeq" id="WP_046216753.1">
    <property type="nucleotide sequence ID" value="NZ_CP011974.1"/>
</dbReference>
<dbReference type="InterPro" id="IPR001497">
    <property type="entry name" value="MethylDNA_cys_MeTrfase_AS"/>
</dbReference>
<accession>A0A0H4KBJ9</accession>
<protein>
    <recommendedName>
        <fullName evidence="3">methylated-DNA--[protein]-cysteine S-methyltransferase</fullName>
        <ecNumber evidence="3">2.1.1.63</ecNumber>
    </recommendedName>
</protein>
<keyword evidence="7" id="KW-0234">DNA repair</keyword>
<comment type="catalytic activity">
    <reaction evidence="8">
        <text>a 6-O-methyl-2'-deoxyguanosine in DNA + L-cysteinyl-[protein] = S-methyl-L-cysteinyl-[protein] + a 2'-deoxyguanosine in DNA</text>
        <dbReference type="Rhea" id="RHEA:24000"/>
        <dbReference type="Rhea" id="RHEA-COMP:10131"/>
        <dbReference type="Rhea" id="RHEA-COMP:10132"/>
        <dbReference type="Rhea" id="RHEA-COMP:11367"/>
        <dbReference type="Rhea" id="RHEA-COMP:11368"/>
        <dbReference type="ChEBI" id="CHEBI:29950"/>
        <dbReference type="ChEBI" id="CHEBI:82612"/>
        <dbReference type="ChEBI" id="CHEBI:85445"/>
        <dbReference type="ChEBI" id="CHEBI:85448"/>
        <dbReference type="EC" id="2.1.1.63"/>
    </reaction>
</comment>
<feature type="domain" description="Methylated-DNA-[protein]-cysteine S-methyltransferase DNA binding" evidence="9">
    <location>
        <begin position="77"/>
        <end position="156"/>
    </location>
</feature>
<dbReference type="NCBIfam" id="TIGR00589">
    <property type="entry name" value="ogt"/>
    <property type="match status" value="1"/>
</dbReference>
<keyword evidence="4" id="KW-0489">Methyltransferase</keyword>
<evidence type="ECO:0000313" key="11">
    <source>
        <dbReference type="EMBL" id="AKO91477.1"/>
    </source>
</evidence>
<dbReference type="SUPFAM" id="SSF53155">
    <property type="entry name" value="Methylated DNA-protein cysteine methyltransferase domain"/>
    <property type="match status" value="1"/>
</dbReference>
<dbReference type="EC" id="2.1.1.63" evidence="3"/>
<dbReference type="CDD" id="cd06445">
    <property type="entry name" value="ATase"/>
    <property type="match status" value="1"/>
</dbReference>
<comment type="catalytic activity">
    <reaction evidence="1">
        <text>a 4-O-methyl-thymidine in DNA + L-cysteinyl-[protein] = a thymidine in DNA + S-methyl-L-cysteinyl-[protein]</text>
        <dbReference type="Rhea" id="RHEA:53428"/>
        <dbReference type="Rhea" id="RHEA-COMP:10131"/>
        <dbReference type="Rhea" id="RHEA-COMP:10132"/>
        <dbReference type="Rhea" id="RHEA-COMP:13555"/>
        <dbReference type="Rhea" id="RHEA-COMP:13556"/>
        <dbReference type="ChEBI" id="CHEBI:29950"/>
        <dbReference type="ChEBI" id="CHEBI:82612"/>
        <dbReference type="ChEBI" id="CHEBI:137386"/>
        <dbReference type="ChEBI" id="CHEBI:137387"/>
        <dbReference type="EC" id="2.1.1.63"/>
    </reaction>
</comment>
<dbReference type="InterPro" id="IPR036388">
    <property type="entry name" value="WH-like_DNA-bd_sf"/>
</dbReference>
<dbReference type="GO" id="GO:0006281">
    <property type="term" value="P:DNA repair"/>
    <property type="evidence" value="ECO:0007669"/>
    <property type="project" value="UniProtKB-KW"/>
</dbReference>
<dbReference type="GO" id="GO:0032259">
    <property type="term" value="P:methylation"/>
    <property type="evidence" value="ECO:0007669"/>
    <property type="project" value="UniProtKB-KW"/>
</dbReference>
<keyword evidence="5" id="KW-0808">Transferase</keyword>
<reference evidence="11 12" key="1">
    <citation type="journal article" date="2015" name="PLoS ONE">
        <title>Genome Sequence of Bacillus endophyticus and Analysis of Its Companion Mechanism in the Ketogulonigenium vulgare-Bacillus Strain Consortium.</title>
        <authorList>
            <person name="Jia N."/>
            <person name="Du J."/>
            <person name="Ding M.Z."/>
            <person name="Gao F."/>
            <person name="Yuan Y.J."/>
        </authorList>
    </citation>
    <scope>NUCLEOTIDE SEQUENCE [LARGE SCALE GENOMIC DNA]</scope>
    <source>
        <strain evidence="11 12">Hbe603</strain>
    </source>
</reference>
<dbReference type="GO" id="GO:0003908">
    <property type="term" value="F:methylated-DNA-[protein]-cysteine S-methyltransferase activity"/>
    <property type="evidence" value="ECO:0007669"/>
    <property type="project" value="UniProtKB-EC"/>
</dbReference>
<dbReference type="Pfam" id="PF01035">
    <property type="entry name" value="DNA_binding_1"/>
    <property type="match status" value="1"/>
</dbReference>
<dbReference type="SUPFAM" id="SSF46767">
    <property type="entry name" value="Methylated DNA-protein cysteine methyltransferase, C-terminal domain"/>
    <property type="match status" value="1"/>
</dbReference>
<evidence type="ECO:0000313" key="12">
    <source>
        <dbReference type="Proteomes" id="UP000036202"/>
    </source>
</evidence>
<dbReference type="Gene3D" id="1.10.10.10">
    <property type="entry name" value="Winged helix-like DNA-binding domain superfamily/Winged helix DNA-binding domain"/>
    <property type="match status" value="1"/>
</dbReference>
<dbReference type="PANTHER" id="PTHR10815">
    <property type="entry name" value="METHYLATED-DNA--PROTEIN-CYSTEINE METHYLTRANSFERASE"/>
    <property type="match status" value="1"/>
</dbReference>
<dbReference type="OrthoDB" id="9802228at2"/>
<dbReference type="FunFam" id="1.10.10.10:FF:000214">
    <property type="entry name" value="Methylated-DNA--protein-cysteine methyltransferase"/>
    <property type="match status" value="1"/>
</dbReference>
<dbReference type="PANTHER" id="PTHR10815:SF5">
    <property type="entry name" value="METHYLATED-DNA--PROTEIN-CYSTEINE METHYLTRANSFERASE"/>
    <property type="match status" value="1"/>
</dbReference>
<sequence>MNKYYSILVHEMLGNIVIRSNDKGVTALSIGEELVIEKDEIKNQGWAFTAKQQLEEYFKGERQTFNLPLCIEKGTLFQREVWNTLSKIPYGSVWSYSDVAVDVQRPKAVRAVGGANRANPLPIIIPCHRVIGKDASLTGYAGNKTHQKELLLTVEGLTVQNGTVKI</sequence>
<dbReference type="Pfam" id="PF02870">
    <property type="entry name" value="Methyltransf_1N"/>
    <property type="match status" value="1"/>
</dbReference>
<evidence type="ECO:0000256" key="4">
    <source>
        <dbReference type="ARBA" id="ARBA00022603"/>
    </source>
</evidence>
<evidence type="ECO:0000259" key="9">
    <source>
        <dbReference type="Pfam" id="PF01035"/>
    </source>
</evidence>
<evidence type="ECO:0000256" key="3">
    <source>
        <dbReference type="ARBA" id="ARBA00011918"/>
    </source>
</evidence>